<dbReference type="Proteomes" id="UP000243205">
    <property type="component" value="Unassembled WGS sequence"/>
</dbReference>
<keyword evidence="4" id="KW-0479">Metal-binding</keyword>
<keyword evidence="8" id="KW-0670">Pyruvate</keyword>
<evidence type="ECO:0000256" key="4">
    <source>
        <dbReference type="ARBA" id="ARBA00022723"/>
    </source>
</evidence>
<keyword evidence="6" id="KW-0411">Iron-sulfur</keyword>
<evidence type="ECO:0000256" key="6">
    <source>
        <dbReference type="ARBA" id="ARBA00023014"/>
    </source>
</evidence>
<protein>
    <submittedName>
        <fullName evidence="8">Pyruvate formate lyase activating enzyme</fullName>
    </submittedName>
</protein>
<dbReference type="GO" id="GO:0051539">
    <property type="term" value="F:4 iron, 4 sulfur cluster binding"/>
    <property type="evidence" value="ECO:0007669"/>
    <property type="project" value="UniProtKB-KW"/>
</dbReference>
<evidence type="ECO:0000256" key="2">
    <source>
        <dbReference type="ARBA" id="ARBA00022485"/>
    </source>
</evidence>
<evidence type="ECO:0000313" key="8">
    <source>
        <dbReference type="EMBL" id="SDE70205.1"/>
    </source>
</evidence>
<evidence type="ECO:0000256" key="1">
    <source>
        <dbReference type="ARBA" id="ARBA00001966"/>
    </source>
</evidence>
<comment type="cofactor">
    <cofactor evidence="1">
        <name>[4Fe-4S] cluster</name>
        <dbReference type="ChEBI" id="CHEBI:49883"/>
    </cofactor>
</comment>
<evidence type="ECO:0000256" key="5">
    <source>
        <dbReference type="ARBA" id="ARBA00023004"/>
    </source>
</evidence>
<dbReference type="EMBL" id="FNAQ01000026">
    <property type="protein sequence ID" value="SDE70205.1"/>
    <property type="molecule type" value="Genomic_DNA"/>
</dbReference>
<evidence type="ECO:0000256" key="3">
    <source>
        <dbReference type="ARBA" id="ARBA00022691"/>
    </source>
</evidence>
<dbReference type="SFLD" id="SFLDS00029">
    <property type="entry name" value="Radical_SAM"/>
    <property type="match status" value="1"/>
</dbReference>
<dbReference type="AlphaFoldDB" id="A0A1G7F3U8"/>
<keyword evidence="3" id="KW-0949">S-adenosyl-L-methionine</keyword>
<keyword evidence="9" id="KW-1185">Reference proteome</keyword>
<accession>A0A1G7F3U8</accession>
<proteinExistence type="predicted"/>
<evidence type="ECO:0000313" key="9">
    <source>
        <dbReference type="Proteomes" id="UP000243205"/>
    </source>
</evidence>
<feature type="domain" description="Radical SAM core" evidence="7">
    <location>
        <begin position="16"/>
        <end position="192"/>
    </location>
</feature>
<dbReference type="Gene3D" id="3.20.20.70">
    <property type="entry name" value="Aldolase class I"/>
    <property type="match status" value="1"/>
</dbReference>
<dbReference type="GO" id="GO:0016829">
    <property type="term" value="F:lyase activity"/>
    <property type="evidence" value="ECO:0007669"/>
    <property type="project" value="UniProtKB-KW"/>
</dbReference>
<evidence type="ECO:0000259" key="7">
    <source>
        <dbReference type="PROSITE" id="PS51918"/>
    </source>
</evidence>
<dbReference type="NCBIfam" id="TIGR02495">
    <property type="entry name" value="NrdG2"/>
    <property type="match status" value="1"/>
</dbReference>
<reference evidence="9" key="1">
    <citation type="submission" date="2016-10" db="EMBL/GenBank/DDBJ databases">
        <authorList>
            <person name="Varghese N."/>
            <person name="Submissions S."/>
        </authorList>
    </citation>
    <scope>NUCLEOTIDE SEQUENCE [LARGE SCALE GENOMIC DNA]</scope>
    <source>
        <strain evidence="9">DSM 8987</strain>
    </source>
</reference>
<dbReference type="PANTHER" id="PTHR30352">
    <property type="entry name" value="PYRUVATE FORMATE-LYASE-ACTIVATING ENZYME"/>
    <property type="match status" value="1"/>
</dbReference>
<keyword evidence="5" id="KW-0408">Iron</keyword>
<dbReference type="InterPro" id="IPR007197">
    <property type="entry name" value="rSAM"/>
</dbReference>
<dbReference type="SUPFAM" id="SSF102114">
    <property type="entry name" value="Radical SAM enzymes"/>
    <property type="match status" value="1"/>
</dbReference>
<organism evidence="8 9">
    <name type="scientific">Desulfuromonas thiophila</name>
    <dbReference type="NCBI Taxonomy" id="57664"/>
    <lineage>
        <taxon>Bacteria</taxon>
        <taxon>Pseudomonadati</taxon>
        <taxon>Thermodesulfobacteriota</taxon>
        <taxon>Desulfuromonadia</taxon>
        <taxon>Desulfuromonadales</taxon>
        <taxon>Desulfuromonadaceae</taxon>
        <taxon>Desulfuromonas</taxon>
    </lineage>
</organism>
<dbReference type="InterPro" id="IPR012840">
    <property type="entry name" value="NrdG2"/>
</dbReference>
<dbReference type="CDD" id="cd01335">
    <property type="entry name" value="Radical_SAM"/>
    <property type="match status" value="1"/>
</dbReference>
<dbReference type="Pfam" id="PF04055">
    <property type="entry name" value="Radical_SAM"/>
    <property type="match status" value="1"/>
</dbReference>
<dbReference type="InterPro" id="IPR013785">
    <property type="entry name" value="Aldolase_TIM"/>
</dbReference>
<dbReference type="RefSeq" id="WP_092080766.1">
    <property type="nucleotide sequence ID" value="NZ_FNAQ01000026.1"/>
</dbReference>
<sequence length="192" mass="21523">MFLQVGGITRCTTIDFPDQLAAVVYCQGCPWRCSYCHNADLIPSQGRQSLDWRLIRVFLAQRRGRLDGVVFSGGEPTAQPMLHAAMEEVKELGMKVGLHTNGAYPAHLKKLLPLCDWVGLDIKAPFEDYERITGVPASGLIARESVQLLRLSSVPHQFRTTLDPWLLQEGRLEKLQSMVRGWGGELVLQPLR</sequence>
<dbReference type="PANTHER" id="PTHR30352:SF13">
    <property type="entry name" value="GLYCYL-RADICAL ENZYME ACTIVATING ENZYME YJJW-RELATED"/>
    <property type="match status" value="1"/>
</dbReference>
<keyword evidence="2" id="KW-0004">4Fe-4S</keyword>
<dbReference type="GO" id="GO:0046872">
    <property type="term" value="F:metal ion binding"/>
    <property type="evidence" value="ECO:0007669"/>
    <property type="project" value="UniProtKB-KW"/>
</dbReference>
<gene>
    <name evidence="8" type="ORF">SAMN05661003_12618</name>
</gene>
<dbReference type="PROSITE" id="PS51918">
    <property type="entry name" value="RADICAL_SAM"/>
    <property type="match status" value="1"/>
</dbReference>
<dbReference type="InterPro" id="IPR034457">
    <property type="entry name" value="Organic_radical-activating"/>
</dbReference>
<name>A0A1G7F3U8_9BACT</name>
<keyword evidence="8" id="KW-0456">Lyase</keyword>
<dbReference type="STRING" id="57664.SAMN05661003_12618"/>
<dbReference type="OrthoDB" id="9782387at2"/>
<dbReference type="InterPro" id="IPR058240">
    <property type="entry name" value="rSAM_sf"/>
</dbReference>
<dbReference type="SFLD" id="SFLDG01094">
    <property type="entry name" value="Uncharacterised_Radical_SAM_Su"/>
    <property type="match status" value="1"/>
</dbReference>